<dbReference type="InterPro" id="IPR050869">
    <property type="entry name" value="H3K4_H4K5_MeTrfase"/>
</dbReference>
<dbReference type="Proteomes" id="UP000001861">
    <property type="component" value="Unassembled WGS sequence"/>
</dbReference>
<evidence type="ECO:0000256" key="1">
    <source>
        <dbReference type="SAM" id="MobiDB-lite"/>
    </source>
</evidence>
<dbReference type="OMA" id="FRKEVCH"/>
<feature type="compositionally biased region" description="Low complexity" evidence="1">
    <location>
        <begin position="15"/>
        <end position="33"/>
    </location>
</feature>
<dbReference type="Pfam" id="PF00856">
    <property type="entry name" value="SET"/>
    <property type="match status" value="1"/>
</dbReference>
<feature type="compositionally biased region" description="Polar residues" evidence="1">
    <location>
        <begin position="1"/>
        <end position="14"/>
    </location>
</feature>
<dbReference type="PANTHER" id="PTHR12197:SF294">
    <property type="entry name" value="POTENTIAL PROTEIN LYSINE METHYLTRANSFERASE SET6"/>
    <property type="match status" value="1"/>
</dbReference>
<dbReference type="SUPFAM" id="SSF82199">
    <property type="entry name" value="SET domain"/>
    <property type="match status" value="1"/>
</dbReference>
<dbReference type="VEuPathDB" id="FungiDB:CC1G_07286"/>
<dbReference type="InParanoid" id="A8NNJ8"/>
<sequence>MGYVPTASTPVQVATPSTTVPNSSISSSNSAAPHTLHLNGDESDSALHVISDTPYGGRGAFATTNIPKGTLVLTSSAPYASVVLRKFRKEVCSWCFGYSFEKGKRKWDVRLGGERDGDGRGTNNSNGKNNTTTMATTIFFCSVECRERWVGDYRGPMMTTTVTTPGESGEGDGVDLWFQLYSLLERTFVQETATALSKSRSKSNSKAKAKSTANRNNSHTNSTLSTTSETLIHRLESLTADQVSNDVVNSLWSLADVVFADEKGVLAVLRQWALGGGQYSSSSPSDTSSSSSSHGSEGGGGDGGNAGGNAGGHDGVFLTEFELDCARFVLDGLFRRALQEYRQSSVSSSSSTTTTTQPDKNGSNADPDVINDGKTRKTGLGLWTDLLKLQDNEVNNVRCRPSILASFIRVFGFLKHVVFMTFKNSRQRQRSSRQGQRSPAASKTNGKCVDINGVGAKVDGVVEAGENNTSNGSAVVNDDSEKPSSEFSVSSPILDILRKYLWQSGAVRAITARDHSNVFGIWEQAEEEEDADCEMLGWGMYISGAYFNHDCSPNLKKRRSGRSMQFFTIRDVQAGEELCTNYIDIGEECSVEMRNEELEREWFFRCACGRCVRERGLREG</sequence>
<proteinExistence type="predicted"/>
<dbReference type="OrthoDB" id="1028014at2759"/>
<feature type="region of interest" description="Disordered" evidence="1">
    <location>
        <begin position="425"/>
        <end position="447"/>
    </location>
</feature>
<dbReference type="HOGENOM" id="CLU_038964_0_0_1"/>
<feature type="compositionally biased region" description="Low complexity" evidence="1">
    <location>
        <begin position="345"/>
        <end position="356"/>
    </location>
</feature>
<dbReference type="eggNOG" id="KOG2084">
    <property type="taxonomic scope" value="Eukaryota"/>
</dbReference>
<feature type="domain" description="SET" evidence="2">
    <location>
        <begin position="45"/>
        <end position="583"/>
    </location>
</feature>
<feature type="compositionally biased region" description="Gly residues" evidence="1">
    <location>
        <begin position="296"/>
        <end position="308"/>
    </location>
</feature>
<keyword evidence="4" id="KW-1185">Reference proteome</keyword>
<dbReference type="CDD" id="cd20071">
    <property type="entry name" value="SET_SMYD"/>
    <property type="match status" value="1"/>
</dbReference>
<feature type="region of interest" description="Disordered" evidence="1">
    <location>
        <begin position="278"/>
        <end position="308"/>
    </location>
</feature>
<dbReference type="InterPro" id="IPR046341">
    <property type="entry name" value="SET_dom_sf"/>
</dbReference>
<feature type="region of interest" description="Disordered" evidence="1">
    <location>
        <begin position="464"/>
        <end position="486"/>
    </location>
</feature>
<feature type="compositionally biased region" description="Low complexity" evidence="1">
    <location>
        <begin position="210"/>
        <end position="226"/>
    </location>
</feature>
<name>A8NNJ8_COPC7</name>
<dbReference type="PROSITE" id="PS50280">
    <property type="entry name" value="SET"/>
    <property type="match status" value="1"/>
</dbReference>
<reference evidence="3 4" key="1">
    <citation type="journal article" date="2010" name="Proc. Natl. Acad. Sci. U.S.A.">
        <title>Insights into evolution of multicellular fungi from the assembled chromosomes of the mushroom Coprinopsis cinerea (Coprinus cinereus).</title>
        <authorList>
            <person name="Stajich J.E."/>
            <person name="Wilke S.K."/>
            <person name="Ahren D."/>
            <person name="Au C.H."/>
            <person name="Birren B.W."/>
            <person name="Borodovsky M."/>
            <person name="Burns C."/>
            <person name="Canback B."/>
            <person name="Casselton L.A."/>
            <person name="Cheng C.K."/>
            <person name="Deng J."/>
            <person name="Dietrich F.S."/>
            <person name="Fargo D.C."/>
            <person name="Farman M.L."/>
            <person name="Gathman A.C."/>
            <person name="Goldberg J."/>
            <person name="Guigo R."/>
            <person name="Hoegger P.J."/>
            <person name="Hooker J.B."/>
            <person name="Huggins A."/>
            <person name="James T.Y."/>
            <person name="Kamada T."/>
            <person name="Kilaru S."/>
            <person name="Kodira C."/>
            <person name="Kues U."/>
            <person name="Kupfer D."/>
            <person name="Kwan H.S."/>
            <person name="Lomsadze A."/>
            <person name="Li W."/>
            <person name="Lilly W.W."/>
            <person name="Ma L.J."/>
            <person name="Mackey A.J."/>
            <person name="Manning G."/>
            <person name="Martin F."/>
            <person name="Muraguchi H."/>
            <person name="Natvig D.O."/>
            <person name="Palmerini H."/>
            <person name="Ramesh M.A."/>
            <person name="Rehmeyer C.J."/>
            <person name="Roe B.A."/>
            <person name="Shenoy N."/>
            <person name="Stanke M."/>
            <person name="Ter-Hovhannisyan V."/>
            <person name="Tunlid A."/>
            <person name="Velagapudi R."/>
            <person name="Vision T.J."/>
            <person name="Zeng Q."/>
            <person name="Zolan M.E."/>
            <person name="Pukkila P.J."/>
        </authorList>
    </citation>
    <scope>NUCLEOTIDE SEQUENCE [LARGE SCALE GENOMIC DNA]</scope>
    <source>
        <strain evidence="4">Okayama-7 / 130 / ATCC MYA-4618 / FGSC 9003</strain>
    </source>
</reference>
<feature type="region of interest" description="Disordered" evidence="1">
    <location>
        <begin position="345"/>
        <end position="374"/>
    </location>
</feature>
<gene>
    <name evidence="3" type="ORF">CC1G_07286</name>
</gene>
<accession>A8NNJ8</accession>
<evidence type="ECO:0000313" key="4">
    <source>
        <dbReference type="Proteomes" id="UP000001861"/>
    </source>
</evidence>
<feature type="region of interest" description="Disordered" evidence="1">
    <location>
        <begin position="1"/>
        <end position="40"/>
    </location>
</feature>
<dbReference type="AlphaFoldDB" id="A8NNJ8"/>
<evidence type="ECO:0000313" key="3">
    <source>
        <dbReference type="EMBL" id="EAU86628.2"/>
    </source>
</evidence>
<dbReference type="RefSeq" id="XP_001835144.2">
    <property type="nucleotide sequence ID" value="XM_001835092.2"/>
</dbReference>
<dbReference type="InterPro" id="IPR001214">
    <property type="entry name" value="SET_dom"/>
</dbReference>
<dbReference type="Gene3D" id="2.170.270.10">
    <property type="entry name" value="SET domain"/>
    <property type="match status" value="1"/>
</dbReference>
<organism evidence="3 4">
    <name type="scientific">Coprinopsis cinerea (strain Okayama-7 / 130 / ATCC MYA-4618 / FGSC 9003)</name>
    <name type="common">Inky cap fungus</name>
    <name type="synonym">Hormographiella aspergillata</name>
    <dbReference type="NCBI Taxonomy" id="240176"/>
    <lineage>
        <taxon>Eukaryota</taxon>
        <taxon>Fungi</taxon>
        <taxon>Dikarya</taxon>
        <taxon>Basidiomycota</taxon>
        <taxon>Agaricomycotina</taxon>
        <taxon>Agaricomycetes</taxon>
        <taxon>Agaricomycetidae</taxon>
        <taxon>Agaricales</taxon>
        <taxon>Agaricineae</taxon>
        <taxon>Psathyrellaceae</taxon>
        <taxon>Coprinopsis</taxon>
    </lineage>
</organism>
<feature type="compositionally biased region" description="Low complexity" evidence="1">
    <location>
        <begin position="279"/>
        <end position="295"/>
    </location>
</feature>
<dbReference type="PANTHER" id="PTHR12197">
    <property type="entry name" value="HISTONE-LYSINE N-METHYLTRANSFERASE SMYD"/>
    <property type="match status" value="1"/>
</dbReference>
<comment type="caution">
    <text evidence="3">The sequence shown here is derived from an EMBL/GenBank/DDBJ whole genome shotgun (WGS) entry which is preliminary data.</text>
</comment>
<dbReference type="SMART" id="SM00317">
    <property type="entry name" value="SET"/>
    <property type="match status" value="1"/>
</dbReference>
<feature type="compositionally biased region" description="Basic residues" evidence="1">
    <location>
        <begin position="199"/>
        <end position="209"/>
    </location>
</feature>
<dbReference type="EMBL" id="AACS02000012">
    <property type="protein sequence ID" value="EAU86628.2"/>
    <property type="molecule type" value="Genomic_DNA"/>
</dbReference>
<evidence type="ECO:0000259" key="2">
    <source>
        <dbReference type="PROSITE" id="PS50280"/>
    </source>
</evidence>
<dbReference type="KEGG" id="cci:CC1G_07286"/>
<protein>
    <recommendedName>
        <fullName evidence="2">SET domain-containing protein</fullName>
    </recommendedName>
</protein>
<dbReference type="GeneID" id="6011671"/>
<feature type="region of interest" description="Disordered" evidence="1">
    <location>
        <begin position="195"/>
        <end position="226"/>
    </location>
</feature>
<dbReference type="GO" id="GO:0005634">
    <property type="term" value="C:nucleus"/>
    <property type="evidence" value="ECO:0007669"/>
    <property type="project" value="TreeGrafter"/>
</dbReference>